<dbReference type="GO" id="GO:0003700">
    <property type="term" value="F:DNA-binding transcription factor activity"/>
    <property type="evidence" value="ECO:0007669"/>
    <property type="project" value="InterPro"/>
</dbReference>
<keyword evidence="2" id="KW-0663">Pyridoxal phosphate</keyword>
<evidence type="ECO:0000313" key="7">
    <source>
        <dbReference type="EMBL" id="ANZ45965.1"/>
    </source>
</evidence>
<dbReference type="CDD" id="cd00609">
    <property type="entry name" value="AAT_like"/>
    <property type="match status" value="1"/>
</dbReference>
<dbReference type="OrthoDB" id="1360at2"/>
<comment type="similarity">
    <text evidence="1">In the C-terminal section; belongs to the class-I pyridoxal-phosphate-dependent aminotransferase family.</text>
</comment>
<dbReference type="EMBL" id="CP016757">
    <property type="protein sequence ID" value="ANZ45965.1"/>
    <property type="molecule type" value="Genomic_DNA"/>
</dbReference>
<dbReference type="InterPro" id="IPR004839">
    <property type="entry name" value="Aminotransferase_I/II_large"/>
</dbReference>
<dbReference type="InterPro" id="IPR051446">
    <property type="entry name" value="HTH_trans_reg/aminotransferase"/>
</dbReference>
<dbReference type="GO" id="GO:0030170">
    <property type="term" value="F:pyridoxal phosphate binding"/>
    <property type="evidence" value="ECO:0007669"/>
    <property type="project" value="InterPro"/>
</dbReference>
<dbReference type="SMART" id="SM00345">
    <property type="entry name" value="HTH_GNTR"/>
    <property type="match status" value="1"/>
</dbReference>
<dbReference type="PRINTS" id="PR00035">
    <property type="entry name" value="HTHGNTR"/>
</dbReference>
<dbReference type="SUPFAM" id="SSF53383">
    <property type="entry name" value="PLP-dependent transferases"/>
    <property type="match status" value="1"/>
</dbReference>
<reference evidence="7" key="1">
    <citation type="submission" date="2016-08" db="EMBL/GenBank/DDBJ databases">
        <title>Complete genome of Cloacibacillus porcorum.</title>
        <authorList>
            <person name="Looft T."/>
            <person name="Bayles D.O."/>
            <person name="Alt D.P."/>
        </authorList>
    </citation>
    <scope>NUCLEOTIDE SEQUENCE [LARGE SCALE GENOMIC DNA]</scope>
    <source>
        <strain evidence="7">CL-84</strain>
    </source>
</reference>
<dbReference type="PROSITE" id="PS50949">
    <property type="entry name" value="HTH_GNTR"/>
    <property type="match status" value="1"/>
</dbReference>
<dbReference type="Gene3D" id="1.10.10.10">
    <property type="entry name" value="Winged helix-like DNA-binding domain superfamily/Winged helix DNA-binding domain"/>
    <property type="match status" value="1"/>
</dbReference>
<dbReference type="SUPFAM" id="SSF46785">
    <property type="entry name" value="Winged helix' DNA-binding domain"/>
    <property type="match status" value="1"/>
</dbReference>
<dbReference type="Proteomes" id="UP000093044">
    <property type="component" value="Chromosome"/>
</dbReference>
<dbReference type="Pfam" id="PF00155">
    <property type="entry name" value="Aminotran_1_2"/>
    <property type="match status" value="1"/>
</dbReference>
<dbReference type="PANTHER" id="PTHR46577:SF1">
    <property type="entry name" value="HTH-TYPE TRANSCRIPTIONAL REGULATORY PROTEIN GABR"/>
    <property type="match status" value="1"/>
</dbReference>
<dbReference type="Gene3D" id="3.40.640.10">
    <property type="entry name" value="Type I PLP-dependent aspartate aminotransferase-like (Major domain)"/>
    <property type="match status" value="1"/>
</dbReference>
<evidence type="ECO:0000313" key="8">
    <source>
        <dbReference type="Proteomes" id="UP000093044"/>
    </source>
</evidence>
<evidence type="ECO:0000256" key="3">
    <source>
        <dbReference type="ARBA" id="ARBA00023015"/>
    </source>
</evidence>
<keyword evidence="3" id="KW-0805">Transcription regulation</keyword>
<feature type="domain" description="HTH gntR-type" evidence="6">
    <location>
        <begin position="14"/>
        <end position="82"/>
    </location>
</feature>
<dbReference type="GeneID" id="83058806"/>
<accession>A0A1B2I7L7</accession>
<organism evidence="7 8">
    <name type="scientific">Cloacibacillus porcorum</name>
    <dbReference type="NCBI Taxonomy" id="1197717"/>
    <lineage>
        <taxon>Bacteria</taxon>
        <taxon>Thermotogati</taxon>
        <taxon>Synergistota</taxon>
        <taxon>Synergistia</taxon>
        <taxon>Synergistales</taxon>
        <taxon>Synergistaceae</taxon>
        <taxon>Cloacibacillus</taxon>
    </lineage>
</organism>
<dbReference type="CDD" id="cd07377">
    <property type="entry name" value="WHTH_GntR"/>
    <property type="match status" value="1"/>
</dbReference>
<evidence type="ECO:0000259" key="6">
    <source>
        <dbReference type="PROSITE" id="PS50949"/>
    </source>
</evidence>
<protein>
    <recommendedName>
        <fullName evidence="6">HTH gntR-type domain-containing protein</fullName>
    </recommendedName>
</protein>
<gene>
    <name evidence="7" type="ORF">BED41_13215</name>
</gene>
<dbReference type="InterPro" id="IPR000524">
    <property type="entry name" value="Tscrpt_reg_HTH_GntR"/>
</dbReference>
<keyword evidence="8" id="KW-1185">Reference proteome</keyword>
<dbReference type="InterPro" id="IPR036390">
    <property type="entry name" value="WH_DNA-bd_sf"/>
</dbReference>
<dbReference type="AlphaFoldDB" id="A0A1B2I7L7"/>
<dbReference type="InterPro" id="IPR036388">
    <property type="entry name" value="WH-like_DNA-bd_sf"/>
</dbReference>
<evidence type="ECO:0000256" key="1">
    <source>
        <dbReference type="ARBA" id="ARBA00005384"/>
    </source>
</evidence>
<evidence type="ECO:0000256" key="2">
    <source>
        <dbReference type="ARBA" id="ARBA00022898"/>
    </source>
</evidence>
<evidence type="ECO:0000256" key="5">
    <source>
        <dbReference type="ARBA" id="ARBA00023163"/>
    </source>
</evidence>
<proteinExistence type="inferred from homology"/>
<dbReference type="InterPro" id="IPR015424">
    <property type="entry name" value="PyrdxlP-dep_Trfase"/>
</dbReference>
<dbReference type="Pfam" id="PF00392">
    <property type="entry name" value="GntR"/>
    <property type="match status" value="1"/>
</dbReference>
<dbReference type="PANTHER" id="PTHR46577">
    <property type="entry name" value="HTH-TYPE TRANSCRIPTIONAL REGULATORY PROTEIN GABR"/>
    <property type="match status" value="1"/>
</dbReference>
<evidence type="ECO:0000256" key="4">
    <source>
        <dbReference type="ARBA" id="ARBA00023125"/>
    </source>
</evidence>
<dbReference type="KEGG" id="cpor:BED41_13215"/>
<keyword evidence="5" id="KW-0804">Transcription</keyword>
<dbReference type="STRING" id="1197717.BED41_13215"/>
<dbReference type="InterPro" id="IPR015421">
    <property type="entry name" value="PyrdxlP-dep_Trfase_major"/>
</dbReference>
<keyword evidence="4" id="KW-0238">DNA-binding</keyword>
<name>A0A1B2I7L7_9BACT</name>
<dbReference type="GO" id="GO:0003677">
    <property type="term" value="F:DNA binding"/>
    <property type="evidence" value="ECO:0007669"/>
    <property type="project" value="UniProtKB-KW"/>
</dbReference>
<dbReference type="RefSeq" id="WP_066747245.1">
    <property type="nucleotide sequence ID" value="NZ_CP016757.1"/>
</dbReference>
<sequence length="454" mass="50469">MIFDFIRIDKRGGDALWRQIYEQFAAAADSGMIAPLTRLPSIRELAEGLSVSRSPVENAYERLHIDGYLMSRPKSGYFIAPRRRGGMAARERTRAKNSADIRYDLSSGRIEAKSADLSAWRRCLRAALKREDEITSRGDPCGEGELRAQLAAYAYRARGVKCRAEEIVTASGTQQLLSLLCRALGRGGRAVLESPGFEQGERVLRDYGWEVSVVEESPDTAGRLGGADIFMEIGSKRPLRTLAQRTRRRGALAEWARENGRFIIEDDYNGELRYLARPIPAMQPLAPENIVYIGSFSQLLLPSVRVAYMALPPRLAESCAEAARFYDPTSSKVEQLALADYIREGHLERHLRRCRKLYLRKSRLFSEALTRTFGPSLRWRLLETSTAFALTASGAEELRLAALREGIKIETDGGDILLSFAGLPEEDIAAAVSALKEAWPRLGNEGKEGAAARA</sequence>